<dbReference type="Gene3D" id="3.30.470.20">
    <property type="entry name" value="ATP-grasp fold, B domain"/>
    <property type="match status" value="1"/>
</dbReference>
<dbReference type="PANTHER" id="PTHR43472:SF1">
    <property type="entry name" value="PHOSPHORIBOSYLAMINE--GLYCINE LIGASE, CHLOROPLASTIC"/>
    <property type="match status" value="1"/>
</dbReference>
<dbReference type="PROSITE" id="PS00184">
    <property type="entry name" value="GARS"/>
    <property type="match status" value="1"/>
</dbReference>
<dbReference type="UniPathway" id="UPA00074">
    <property type="reaction ID" value="UER00125"/>
</dbReference>
<dbReference type="Proteomes" id="UP000199497">
    <property type="component" value="Unassembled WGS sequence"/>
</dbReference>
<dbReference type="InterPro" id="IPR020562">
    <property type="entry name" value="PRibGlycinamide_synth_N"/>
</dbReference>
<evidence type="ECO:0000256" key="11">
    <source>
        <dbReference type="ARBA" id="ARBA00042864"/>
    </source>
</evidence>
<dbReference type="Pfam" id="PF02844">
    <property type="entry name" value="GARS_N"/>
    <property type="match status" value="1"/>
</dbReference>
<evidence type="ECO:0000256" key="1">
    <source>
        <dbReference type="ARBA" id="ARBA00001936"/>
    </source>
</evidence>
<dbReference type="Gene3D" id="3.30.1490.20">
    <property type="entry name" value="ATP-grasp fold, A domain"/>
    <property type="match status" value="1"/>
</dbReference>
<evidence type="ECO:0000256" key="2">
    <source>
        <dbReference type="ARBA" id="ARBA00001946"/>
    </source>
</evidence>
<dbReference type="InterPro" id="IPR020560">
    <property type="entry name" value="PRibGlycinamide_synth_C-dom"/>
</dbReference>
<dbReference type="GO" id="GO:0009113">
    <property type="term" value="P:purine nucleobase biosynthetic process"/>
    <property type="evidence" value="ECO:0007669"/>
    <property type="project" value="InterPro"/>
</dbReference>
<dbReference type="EMBL" id="FNJR01000009">
    <property type="protein sequence ID" value="SDP81888.1"/>
    <property type="molecule type" value="Genomic_DNA"/>
</dbReference>
<dbReference type="AlphaFoldDB" id="A0A1H0VUK4"/>
<dbReference type="SMART" id="SM01210">
    <property type="entry name" value="GARS_C"/>
    <property type="match status" value="1"/>
</dbReference>
<dbReference type="HAMAP" id="MF_00138">
    <property type="entry name" value="GARS"/>
    <property type="match status" value="1"/>
</dbReference>
<dbReference type="PANTHER" id="PTHR43472">
    <property type="entry name" value="PHOSPHORIBOSYLAMINE--GLYCINE LIGASE"/>
    <property type="match status" value="1"/>
</dbReference>
<dbReference type="InterPro" id="IPR011761">
    <property type="entry name" value="ATP-grasp"/>
</dbReference>
<evidence type="ECO:0000256" key="14">
    <source>
        <dbReference type="SAM" id="MobiDB-lite"/>
    </source>
</evidence>
<gene>
    <name evidence="12" type="primary">purD</name>
    <name evidence="16" type="ORF">SAMN04487905_109233</name>
</gene>
<dbReference type="InterPro" id="IPR037123">
    <property type="entry name" value="PRibGlycinamide_synth_C_sf"/>
</dbReference>
<dbReference type="EC" id="6.3.4.13" evidence="4 12"/>
<dbReference type="Pfam" id="PF02843">
    <property type="entry name" value="GARS_C"/>
    <property type="match status" value="1"/>
</dbReference>
<evidence type="ECO:0000256" key="6">
    <source>
        <dbReference type="ARBA" id="ARBA00022741"/>
    </source>
</evidence>
<evidence type="ECO:0000256" key="3">
    <source>
        <dbReference type="ARBA" id="ARBA00005174"/>
    </source>
</evidence>
<dbReference type="GO" id="GO:0006189">
    <property type="term" value="P:'de novo' IMP biosynthetic process"/>
    <property type="evidence" value="ECO:0007669"/>
    <property type="project" value="UniProtKB-UniRule"/>
</dbReference>
<proteinExistence type="inferred from homology"/>
<sequence length="500" mass="52040">MGGRVRAGKAGCITRTPERGGHPVKRAGKSIRTILDHVGETRDDIVMNNRDRLGHRSVGGEDSSVRRSFTLRGVRILVIGAGGREHAILRALSRDPEVTALACAPGNAGTAMIAESYSVDVAAPDEMAELALKWRADLVVFGPETPLVAGAADAVRAAGVPCFGPSKAAARIEGSKAFAKDVMLSAGVPTAHSETVDNPAKLDAALVNFGPTWVVKDDGLAGGKGVLVTSDFDAARAHALKLLEDGHPVLLESFLDGPEASLLCLVDGTTVRPLLPAQDFKRVGDGDAGPNTGGMGAYAPLPWAPEGMVDEVVETVVRPTVEELARRGTPYSGLLYAGLALTSDGPQVIEFNCRFGDPETQAVLAMLRTPLASLLTAVANGELAEAPEPEWEPGAAVTVILAAEGYPGRPRTDDVIGGSDGPGVLHSGTRRRETDGAVLSAGGRVLSVVATGHDLESARQEVYRRVDGVHLPGAHYRTDIAARAARGEVALPGDGDFARS</sequence>
<dbReference type="InterPro" id="IPR013815">
    <property type="entry name" value="ATP_grasp_subdomain_1"/>
</dbReference>
<dbReference type="GO" id="GO:0004637">
    <property type="term" value="F:phosphoribosylamine-glycine ligase activity"/>
    <property type="evidence" value="ECO:0007669"/>
    <property type="project" value="UniProtKB-UniRule"/>
</dbReference>
<evidence type="ECO:0000313" key="17">
    <source>
        <dbReference type="Proteomes" id="UP000199497"/>
    </source>
</evidence>
<keyword evidence="17" id="KW-1185">Reference proteome</keyword>
<evidence type="ECO:0000256" key="5">
    <source>
        <dbReference type="ARBA" id="ARBA00022598"/>
    </source>
</evidence>
<dbReference type="STRING" id="405564.SAMN04487905_109233"/>
<dbReference type="InterPro" id="IPR020559">
    <property type="entry name" value="PRibGlycinamide_synth_CS"/>
</dbReference>
<evidence type="ECO:0000256" key="9">
    <source>
        <dbReference type="ARBA" id="ARBA00038345"/>
    </source>
</evidence>
<organism evidence="16 17">
    <name type="scientific">Actinopolyspora xinjiangensis</name>
    <dbReference type="NCBI Taxonomy" id="405564"/>
    <lineage>
        <taxon>Bacteria</taxon>
        <taxon>Bacillati</taxon>
        <taxon>Actinomycetota</taxon>
        <taxon>Actinomycetes</taxon>
        <taxon>Actinopolysporales</taxon>
        <taxon>Actinopolysporaceae</taxon>
        <taxon>Actinopolyspora</taxon>
    </lineage>
</organism>
<evidence type="ECO:0000256" key="12">
    <source>
        <dbReference type="HAMAP-Rule" id="MF_00138"/>
    </source>
</evidence>
<evidence type="ECO:0000256" key="13">
    <source>
        <dbReference type="PROSITE-ProRule" id="PRU00409"/>
    </source>
</evidence>
<dbReference type="GO" id="GO:0046872">
    <property type="term" value="F:metal ion binding"/>
    <property type="evidence" value="ECO:0007669"/>
    <property type="project" value="InterPro"/>
</dbReference>
<name>A0A1H0VUK4_9ACTN</name>
<keyword evidence="5 12" id="KW-0436">Ligase</keyword>
<dbReference type="InterPro" id="IPR011054">
    <property type="entry name" value="Rudment_hybrid_motif"/>
</dbReference>
<comment type="cofactor">
    <cofactor evidence="1">
        <name>Mn(2+)</name>
        <dbReference type="ChEBI" id="CHEBI:29035"/>
    </cofactor>
</comment>
<keyword evidence="7 12" id="KW-0658">Purine biosynthesis</keyword>
<evidence type="ECO:0000256" key="8">
    <source>
        <dbReference type="ARBA" id="ARBA00022840"/>
    </source>
</evidence>
<dbReference type="InterPro" id="IPR000115">
    <property type="entry name" value="PRibGlycinamide_synth"/>
</dbReference>
<dbReference type="InterPro" id="IPR016185">
    <property type="entry name" value="PreATP-grasp_dom_sf"/>
</dbReference>
<evidence type="ECO:0000313" key="16">
    <source>
        <dbReference type="EMBL" id="SDP81888.1"/>
    </source>
</evidence>
<dbReference type="Pfam" id="PF01071">
    <property type="entry name" value="GARS_A"/>
    <property type="match status" value="1"/>
</dbReference>
<feature type="region of interest" description="Disordered" evidence="14">
    <location>
        <begin position="411"/>
        <end position="431"/>
    </location>
</feature>
<dbReference type="InterPro" id="IPR020561">
    <property type="entry name" value="PRibGlycinamid_synth_ATP-grasp"/>
</dbReference>
<comment type="similarity">
    <text evidence="9 12">Belongs to the GARS family.</text>
</comment>
<dbReference type="NCBIfam" id="TIGR00877">
    <property type="entry name" value="purD"/>
    <property type="match status" value="1"/>
</dbReference>
<dbReference type="SUPFAM" id="SSF56059">
    <property type="entry name" value="Glutathione synthetase ATP-binding domain-like"/>
    <property type="match status" value="1"/>
</dbReference>
<feature type="domain" description="ATP-grasp" evidence="15">
    <location>
        <begin position="180"/>
        <end position="380"/>
    </location>
</feature>
<protein>
    <recommendedName>
        <fullName evidence="4 12">Phosphoribosylamine--glycine ligase</fullName>
        <ecNumber evidence="4 12">6.3.4.13</ecNumber>
    </recommendedName>
    <alternativeName>
        <fullName evidence="12">GARS</fullName>
    </alternativeName>
    <alternativeName>
        <fullName evidence="10 12">Glycinamide ribonucleotide synthetase</fullName>
    </alternativeName>
    <alternativeName>
        <fullName evidence="11 12">Phosphoribosylglycinamide synthetase</fullName>
    </alternativeName>
</protein>
<dbReference type="SMART" id="SM01209">
    <property type="entry name" value="GARS_A"/>
    <property type="match status" value="1"/>
</dbReference>
<accession>A0A1H0VUK4</accession>
<evidence type="ECO:0000256" key="4">
    <source>
        <dbReference type="ARBA" id="ARBA00013255"/>
    </source>
</evidence>
<feature type="region of interest" description="Disordered" evidence="14">
    <location>
        <begin position="1"/>
        <end position="25"/>
    </location>
</feature>
<keyword evidence="6 13" id="KW-0547">Nucleotide-binding</keyword>
<dbReference type="GO" id="GO:0005524">
    <property type="term" value="F:ATP binding"/>
    <property type="evidence" value="ECO:0007669"/>
    <property type="project" value="UniProtKB-UniRule"/>
</dbReference>
<comment type="cofactor">
    <cofactor evidence="2">
        <name>Mg(2+)</name>
        <dbReference type="ChEBI" id="CHEBI:18420"/>
    </cofactor>
</comment>
<dbReference type="SUPFAM" id="SSF52440">
    <property type="entry name" value="PreATP-grasp domain"/>
    <property type="match status" value="1"/>
</dbReference>
<evidence type="ECO:0000259" key="15">
    <source>
        <dbReference type="PROSITE" id="PS50975"/>
    </source>
</evidence>
<keyword evidence="8 13" id="KW-0067">ATP-binding</keyword>
<dbReference type="Gene3D" id="3.90.600.10">
    <property type="entry name" value="Phosphoribosylglycinamide synthetase, C-terminal domain"/>
    <property type="match status" value="1"/>
</dbReference>
<comment type="catalytic activity">
    <reaction evidence="12">
        <text>5-phospho-beta-D-ribosylamine + glycine + ATP = N(1)-(5-phospho-beta-D-ribosyl)glycinamide + ADP + phosphate + H(+)</text>
        <dbReference type="Rhea" id="RHEA:17453"/>
        <dbReference type="ChEBI" id="CHEBI:15378"/>
        <dbReference type="ChEBI" id="CHEBI:30616"/>
        <dbReference type="ChEBI" id="CHEBI:43474"/>
        <dbReference type="ChEBI" id="CHEBI:57305"/>
        <dbReference type="ChEBI" id="CHEBI:58681"/>
        <dbReference type="ChEBI" id="CHEBI:143788"/>
        <dbReference type="ChEBI" id="CHEBI:456216"/>
        <dbReference type="EC" id="6.3.4.13"/>
    </reaction>
</comment>
<dbReference type="SUPFAM" id="SSF51246">
    <property type="entry name" value="Rudiment single hybrid motif"/>
    <property type="match status" value="1"/>
</dbReference>
<reference evidence="17" key="1">
    <citation type="submission" date="2016-10" db="EMBL/GenBank/DDBJ databases">
        <authorList>
            <person name="Varghese N."/>
            <person name="Submissions S."/>
        </authorList>
    </citation>
    <scope>NUCLEOTIDE SEQUENCE [LARGE SCALE GENOMIC DNA]</scope>
    <source>
        <strain evidence="17">DSM 46732</strain>
    </source>
</reference>
<evidence type="ECO:0000256" key="7">
    <source>
        <dbReference type="ARBA" id="ARBA00022755"/>
    </source>
</evidence>
<dbReference type="Gene3D" id="3.40.50.20">
    <property type="match status" value="1"/>
</dbReference>
<comment type="pathway">
    <text evidence="3 12">Purine metabolism; IMP biosynthesis via de novo pathway; N(1)-(5-phospho-D-ribosyl)glycinamide from 5-phospho-alpha-D-ribose 1-diphosphate: step 2/2.</text>
</comment>
<dbReference type="PROSITE" id="PS50975">
    <property type="entry name" value="ATP_GRASP"/>
    <property type="match status" value="1"/>
</dbReference>
<evidence type="ECO:0000256" key="10">
    <source>
        <dbReference type="ARBA" id="ARBA00042242"/>
    </source>
</evidence>